<feature type="non-terminal residue" evidence="2">
    <location>
        <position position="233"/>
    </location>
</feature>
<protein>
    <submittedName>
        <fullName evidence="2">Uncharacterized protein</fullName>
    </submittedName>
</protein>
<accession>A0A6A4HMN1</accession>
<dbReference type="EMBL" id="ML769480">
    <property type="protein sequence ID" value="KAE9398658.1"/>
    <property type="molecule type" value="Genomic_DNA"/>
</dbReference>
<keyword evidence="3" id="KW-1185">Reference proteome</keyword>
<reference evidence="2" key="1">
    <citation type="journal article" date="2019" name="Environ. Microbiol.">
        <title>Fungal ecological strategies reflected in gene transcription - a case study of two litter decomposers.</title>
        <authorList>
            <person name="Barbi F."/>
            <person name="Kohler A."/>
            <person name="Barry K."/>
            <person name="Baskaran P."/>
            <person name="Daum C."/>
            <person name="Fauchery L."/>
            <person name="Ihrmark K."/>
            <person name="Kuo A."/>
            <person name="LaButti K."/>
            <person name="Lipzen A."/>
            <person name="Morin E."/>
            <person name="Grigoriev I.V."/>
            <person name="Henrissat B."/>
            <person name="Lindahl B."/>
            <person name="Martin F."/>
        </authorList>
    </citation>
    <scope>NUCLEOTIDE SEQUENCE</scope>
    <source>
        <strain evidence="2">JB14</strain>
    </source>
</reference>
<feature type="region of interest" description="Disordered" evidence="1">
    <location>
        <begin position="82"/>
        <end position="124"/>
    </location>
</feature>
<proteinExistence type="predicted"/>
<dbReference type="OrthoDB" id="3021439at2759"/>
<name>A0A6A4HMN1_9AGAR</name>
<dbReference type="AlphaFoldDB" id="A0A6A4HMN1"/>
<evidence type="ECO:0000256" key="1">
    <source>
        <dbReference type="SAM" id="MobiDB-lite"/>
    </source>
</evidence>
<sequence>SKLAKPRHPSCSVVLMNLARPRVDIFGAEVDEERRKREEEEEREREGKGCLGWSYCLKGQYSGQVLPNVNFDEQIAATHRSKGLRPYTASQSGIGPAATPGPLTSLPPSHASLPTPPHASSNPAYLTATVSLGPQPASAYQTPPVMLPPLHFQGVDPTPGFGFQSAPGMHPSRVAALAAANGVLQSQAGVVRTADQMEDVEDDIPPAKRQKVNKVPGSQIYSEEDWIGLYPVS</sequence>
<dbReference type="Proteomes" id="UP000799118">
    <property type="component" value="Unassembled WGS sequence"/>
</dbReference>
<evidence type="ECO:0000313" key="2">
    <source>
        <dbReference type="EMBL" id="KAE9398658.1"/>
    </source>
</evidence>
<evidence type="ECO:0000313" key="3">
    <source>
        <dbReference type="Proteomes" id="UP000799118"/>
    </source>
</evidence>
<organism evidence="2 3">
    <name type="scientific">Gymnopus androsaceus JB14</name>
    <dbReference type="NCBI Taxonomy" id="1447944"/>
    <lineage>
        <taxon>Eukaryota</taxon>
        <taxon>Fungi</taxon>
        <taxon>Dikarya</taxon>
        <taxon>Basidiomycota</taxon>
        <taxon>Agaricomycotina</taxon>
        <taxon>Agaricomycetes</taxon>
        <taxon>Agaricomycetidae</taxon>
        <taxon>Agaricales</taxon>
        <taxon>Marasmiineae</taxon>
        <taxon>Omphalotaceae</taxon>
        <taxon>Gymnopus</taxon>
    </lineage>
</organism>
<gene>
    <name evidence="2" type="ORF">BT96DRAFT_1106001</name>
</gene>
<feature type="non-terminal residue" evidence="2">
    <location>
        <position position="1"/>
    </location>
</feature>